<feature type="compositionally biased region" description="Low complexity" evidence="3">
    <location>
        <begin position="747"/>
        <end position="760"/>
    </location>
</feature>
<dbReference type="InterPro" id="IPR000719">
    <property type="entry name" value="Prot_kinase_dom"/>
</dbReference>
<feature type="compositionally biased region" description="Basic and acidic residues" evidence="3">
    <location>
        <begin position="994"/>
        <end position="1003"/>
    </location>
</feature>
<gene>
    <name evidence="5" type="ORF">DRE_07700</name>
</gene>
<feature type="compositionally biased region" description="Basic and acidic residues" evidence="3">
    <location>
        <begin position="307"/>
        <end position="318"/>
    </location>
</feature>
<dbReference type="InterPro" id="IPR008271">
    <property type="entry name" value="Ser/Thr_kinase_AS"/>
</dbReference>
<dbReference type="SUPFAM" id="SSF56112">
    <property type="entry name" value="Protein kinase-like (PK-like)"/>
    <property type="match status" value="1"/>
</dbReference>
<dbReference type="EMBL" id="KI966468">
    <property type="protein sequence ID" value="EWC43401.1"/>
    <property type="molecule type" value="Genomic_DNA"/>
</dbReference>
<feature type="compositionally biased region" description="Polar residues" evidence="3">
    <location>
        <begin position="410"/>
        <end position="419"/>
    </location>
</feature>
<evidence type="ECO:0000256" key="3">
    <source>
        <dbReference type="SAM" id="MobiDB-lite"/>
    </source>
</evidence>
<accession>W7HHQ2</accession>
<dbReference type="PROSITE" id="PS50011">
    <property type="entry name" value="PROTEIN_KINASE_DOM"/>
    <property type="match status" value="1"/>
</dbReference>
<organism evidence="5 6">
    <name type="scientific">Drechslerella stenobrocha 248</name>
    <dbReference type="NCBI Taxonomy" id="1043628"/>
    <lineage>
        <taxon>Eukaryota</taxon>
        <taxon>Fungi</taxon>
        <taxon>Dikarya</taxon>
        <taxon>Ascomycota</taxon>
        <taxon>Pezizomycotina</taxon>
        <taxon>Orbiliomycetes</taxon>
        <taxon>Orbiliales</taxon>
        <taxon>Orbiliaceae</taxon>
        <taxon>Drechslerella</taxon>
    </lineage>
</organism>
<feature type="region of interest" description="Disordered" evidence="3">
    <location>
        <begin position="542"/>
        <end position="573"/>
    </location>
</feature>
<dbReference type="InterPro" id="IPR050629">
    <property type="entry name" value="STE20/SPS1-PAK"/>
</dbReference>
<dbReference type="Proteomes" id="UP000024837">
    <property type="component" value="Unassembled WGS sequence"/>
</dbReference>
<protein>
    <recommendedName>
        <fullName evidence="4">Protein kinase domain-containing protein</fullName>
    </recommendedName>
</protein>
<dbReference type="HOGENOM" id="CLU_268431_0_0_1"/>
<feature type="compositionally biased region" description="Polar residues" evidence="3">
    <location>
        <begin position="1008"/>
        <end position="1028"/>
    </location>
</feature>
<dbReference type="GO" id="GO:0005737">
    <property type="term" value="C:cytoplasm"/>
    <property type="evidence" value="ECO:0007669"/>
    <property type="project" value="TreeGrafter"/>
</dbReference>
<dbReference type="GO" id="GO:0004674">
    <property type="term" value="F:protein serine/threonine kinase activity"/>
    <property type="evidence" value="ECO:0007669"/>
    <property type="project" value="TreeGrafter"/>
</dbReference>
<feature type="region of interest" description="Disordered" evidence="3">
    <location>
        <begin position="217"/>
        <end position="241"/>
    </location>
</feature>
<evidence type="ECO:0000259" key="4">
    <source>
        <dbReference type="PROSITE" id="PS50011"/>
    </source>
</evidence>
<dbReference type="OrthoDB" id="5410658at2759"/>
<evidence type="ECO:0000256" key="1">
    <source>
        <dbReference type="ARBA" id="ARBA00022741"/>
    </source>
</evidence>
<dbReference type="SMART" id="SM00220">
    <property type="entry name" value="S_TKc"/>
    <property type="match status" value="1"/>
</dbReference>
<dbReference type="PROSITE" id="PS00108">
    <property type="entry name" value="PROTEIN_KINASE_ST"/>
    <property type="match status" value="1"/>
</dbReference>
<dbReference type="Pfam" id="PF00069">
    <property type="entry name" value="Pkinase"/>
    <property type="match status" value="1"/>
</dbReference>
<evidence type="ECO:0000313" key="6">
    <source>
        <dbReference type="Proteomes" id="UP000024837"/>
    </source>
</evidence>
<dbReference type="InterPro" id="IPR011009">
    <property type="entry name" value="Kinase-like_dom_sf"/>
</dbReference>
<feature type="compositionally biased region" description="Basic and acidic residues" evidence="3">
    <location>
        <begin position="668"/>
        <end position="685"/>
    </location>
</feature>
<feature type="region of interest" description="Disordered" evidence="3">
    <location>
        <begin position="906"/>
        <end position="1091"/>
    </location>
</feature>
<feature type="compositionally biased region" description="Polar residues" evidence="3">
    <location>
        <begin position="790"/>
        <end position="800"/>
    </location>
</feature>
<feature type="region of interest" description="Disordered" evidence="3">
    <location>
        <begin position="278"/>
        <end position="297"/>
    </location>
</feature>
<evidence type="ECO:0000256" key="2">
    <source>
        <dbReference type="ARBA" id="ARBA00022840"/>
    </source>
</evidence>
<feature type="compositionally biased region" description="Basic and acidic residues" evidence="3">
    <location>
        <begin position="563"/>
        <end position="573"/>
    </location>
</feature>
<keyword evidence="6" id="KW-1185">Reference proteome</keyword>
<dbReference type="PANTHER" id="PTHR48012">
    <property type="entry name" value="STERILE20-LIKE KINASE, ISOFORM B-RELATED"/>
    <property type="match status" value="1"/>
</dbReference>
<feature type="compositionally biased region" description="Basic and acidic residues" evidence="3">
    <location>
        <begin position="373"/>
        <end position="396"/>
    </location>
</feature>
<feature type="region of interest" description="Disordered" evidence="3">
    <location>
        <begin position="629"/>
        <end position="811"/>
    </location>
</feature>
<feature type="region of interest" description="Disordered" evidence="3">
    <location>
        <begin position="302"/>
        <end position="450"/>
    </location>
</feature>
<feature type="compositionally biased region" description="Basic and acidic residues" evidence="3">
    <location>
        <begin position="1035"/>
        <end position="1078"/>
    </location>
</feature>
<proteinExistence type="predicted"/>
<keyword evidence="2" id="KW-0067">ATP-binding</keyword>
<reference evidence="5 6" key="1">
    <citation type="submission" date="2013-05" db="EMBL/GenBank/DDBJ databases">
        <title>Drechslerella stenobrocha genome reveals carnivorous origination and mechanical trapping mechanism of predatory fungi.</title>
        <authorList>
            <person name="Liu X."/>
            <person name="Zhang W."/>
            <person name="Liu K."/>
        </authorList>
    </citation>
    <scope>NUCLEOTIDE SEQUENCE [LARGE SCALE GENOMIC DNA]</scope>
    <source>
        <strain evidence="5 6">248</strain>
    </source>
</reference>
<evidence type="ECO:0000313" key="5">
    <source>
        <dbReference type="EMBL" id="EWC43401.1"/>
    </source>
</evidence>
<name>W7HHQ2_9PEZI</name>
<dbReference type="PANTHER" id="PTHR48012:SF2">
    <property type="entry name" value="STERILE20-LIKE KINASE, ISOFORM B"/>
    <property type="match status" value="1"/>
</dbReference>
<keyword evidence="1" id="KW-0547">Nucleotide-binding</keyword>
<dbReference type="Gene3D" id="1.10.510.10">
    <property type="entry name" value="Transferase(Phosphotransferase) domain 1"/>
    <property type="match status" value="1"/>
</dbReference>
<dbReference type="GO" id="GO:0005524">
    <property type="term" value="F:ATP binding"/>
    <property type="evidence" value="ECO:0007669"/>
    <property type="project" value="UniProtKB-KW"/>
</dbReference>
<feature type="compositionally biased region" description="Basic and acidic residues" evidence="3">
    <location>
        <begin position="217"/>
        <end position="233"/>
    </location>
</feature>
<feature type="compositionally biased region" description="Polar residues" evidence="3">
    <location>
        <begin position="968"/>
        <end position="986"/>
    </location>
</feature>
<feature type="domain" description="Protein kinase" evidence="4">
    <location>
        <begin position="1"/>
        <end position="140"/>
    </location>
</feature>
<sequence>MVHRDIKAANILVDQHGAVKIADFGVSARLGDYSSLCTTFVGTPLWMAPEIIETHIQKKNGYNEKVDIWSLAITAIELAQGEPPYANSSAGQALLTIPSTEPPTVTDDFSQTFRDFLSFSLVINPDYRPSAKQVLDHKFINQALPTHKLRDIVLRRTRYCEEQGKRGLPFMAGAIGPKRPVDFMTVTEASSRRNSWDINTCAEWSFTGTADQIKLLEKESTNGRPAEGGRERPSPGIRISHGPGYLKEQQEFGVVMSRPAPVSATECEAVQVDLNTGRRRSIVHPPSQADYRKRASISEAVPRRGRLSLEPRALERPRTAVAPEARRGSAANIRDRPPSSGGRGSAQATPKASGFGRPLASAEVNARVAGHKPGRDSEAKSKVGSGDKSRAEDAFRPEPNSTIRQRDFGCSQSDRLSSAGNGGPRKSTAFSATGAHAGKGSGQDTDPFLSGFRTAAPHDIKGRLGRMAFDSIVKLAMEELYVTLAPGRKKDVLKNLAKAWAELDALSPELELTLIRKMCRGVKTQRDLDFVVFGEPKVLDNRGPTESRLSQLSKMDDVVSQQGDRERGPDFTVHPDLKREEQLARDRRMEYLDRHDAEPLFATTRNEQLKNQHWNKANRSRVRLTAEQLSRLDNEQARPASENESIKTAATVPKAADEDEAVWSDVSVYREEPSQDNNQREREESPPFISPVLRRRPAQQNLDAGSDSEGEQEKKVHIRPASIDRTPQTPKIERKRRPAARTSQQDSSAASSAAKAAPARAPLPAPSPLKLLSPRTRLRQALMSDDESSPPASKNPSPTKLQLHLADDGRTPLIQKRISQLRSPEENIGSAVASKQQAFGVGMGENIRRDVERTKNRLAFARRVEYVDTPPEKDAPTHVASAYGPLPIHSGNVNINISLNVRPRAQSTLNPLPPPAVSGALPPKTPGRKRSKSNLGSYDARDRNNRANGVDAVPNTHSANPPLRPESARSSSSRVRLTPTHESAPTDQFGPELRPARRLERPILRPISQPSGARPQSSRLGRQLTTSEPVLGSAAREREREREKEPRRFSRPTTERRRSDVYRREREEARDTGMRDPVYRTPPAKGTKVNF</sequence>
<dbReference type="AlphaFoldDB" id="W7HHQ2"/>